<evidence type="ECO:0000313" key="2">
    <source>
        <dbReference type="EMBL" id="GAA0740192.1"/>
    </source>
</evidence>
<reference evidence="2 3" key="1">
    <citation type="journal article" date="2019" name="Int. J. Syst. Evol. Microbiol.">
        <title>The Global Catalogue of Microorganisms (GCM) 10K type strain sequencing project: providing services to taxonomists for standard genome sequencing and annotation.</title>
        <authorList>
            <consortium name="The Broad Institute Genomics Platform"/>
            <consortium name="The Broad Institute Genome Sequencing Center for Infectious Disease"/>
            <person name="Wu L."/>
            <person name="Ma J."/>
        </authorList>
    </citation>
    <scope>NUCLEOTIDE SEQUENCE [LARGE SCALE GENOMIC DNA]</scope>
    <source>
        <strain evidence="2 3">JCM 15503</strain>
    </source>
</reference>
<evidence type="ECO:0000256" key="1">
    <source>
        <dbReference type="SAM" id="SignalP"/>
    </source>
</evidence>
<comment type="caution">
    <text evidence="2">The sequence shown here is derived from an EMBL/GenBank/DDBJ whole genome shotgun (WGS) entry which is preliminary data.</text>
</comment>
<dbReference type="EMBL" id="BAAAEW010000002">
    <property type="protein sequence ID" value="GAA0740192.1"/>
    <property type="molecule type" value="Genomic_DNA"/>
</dbReference>
<keyword evidence="1" id="KW-0732">Signal</keyword>
<organism evidence="2 3">
    <name type="scientific">Ideonella azotifigens</name>
    <dbReference type="NCBI Taxonomy" id="513160"/>
    <lineage>
        <taxon>Bacteria</taxon>
        <taxon>Pseudomonadati</taxon>
        <taxon>Pseudomonadota</taxon>
        <taxon>Betaproteobacteria</taxon>
        <taxon>Burkholderiales</taxon>
        <taxon>Sphaerotilaceae</taxon>
        <taxon>Ideonella</taxon>
    </lineage>
</organism>
<keyword evidence="3" id="KW-1185">Reference proteome</keyword>
<accession>A0ABN1JI14</accession>
<protein>
    <submittedName>
        <fullName evidence="2">Uncharacterized protein</fullName>
    </submittedName>
</protein>
<gene>
    <name evidence="2" type="ORF">GCM10009107_01590</name>
</gene>
<evidence type="ECO:0000313" key="3">
    <source>
        <dbReference type="Proteomes" id="UP001500279"/>
    </source>
</evidence>
<sequence length="299" mass="31598">MAGHGRTKRWALGAAALLAVMGVAHLAGATNYALWVNGRTGGGQLGNYADFTYWGPASTAAGVNKKSVNWDGYNHISDQNYLVRNALDCYCTGSNWCYVAAHSAGDLMMGYTLAMYGGSTRSVKNATPAADGTCSNAGSSTQTGWNIKWIDIAGGAAGGSELANAGDWALSEPLVSDLKTATARAMYDHNSTRSKWFYMYAGASGTLYSAVLPGQDDEAIAYHSSGGVSGTGGQSLCNPSDWFCNDLNLGTTANEGGSTKWSYHSVSFRDNNEAYNHYTNGNWAGITSLMRQDMVTNAQ</sequence>
<name>A0ABN1JI14_9BURK</name>
<feature type="chain" id="PRO_5045868271" evidence="1">
    <location>
        <begin position="27"/>
        <end position="299"/>
    </location>
</feature>
<dbReference type="RefSeq" id="WP_231012760.1">
    <property type="nucleotide sequence ID" value="NZ_BAAAEW010000002.1"/>
</dbReference>
<dbReference type="Proteomes" id="UP001500279">
    <property type="component" value="Unassembled WGS sequence"/>
</dbReference>
<feature type="signal peptide" evidence="1">
    <location>
        <begin position="1"/>
        <end position="26"/>
    </location>
</feature>
<proteinExistence type="predicted"/>